<gene>
    <name evidence="1" type="ORF">PoB_003307100</name>
</gene>
<protein>
    <submittedName>
        <fullName evidence="1">Cai-1 autoinducer sensor kinase/phosphatase cqss</fullName>
    </submittedName>
</protein>
<comment type="caution">
    <text evidence="1">The sequence shown here is derived from an EMBL/GenBank/DDBJ whole genome shotgun (WGS) entry which is preliminary data.</text>
</comment>
<sequence>MPRKLIQKYHIPTFKRILRSMNISMTLLGHERCKTCSKSELHKRNCTYEEVSDISEILNKKKYRKARQEYKQDSAMDDKLVMSTDLQKAVMLPRMNELKEAFFYPQTNKFNETFAAGRISPL</sequence>
<dbReference type="EMBL" id="BLXT01003778">
    <property type="protein sequence ID" value="GFO06566.1"/>
    <property type="molecule type" value="Genomic_DNA"/>
</dbReference>
<evidence type="ECO:0000313" key="2">
    <source>
        <dbReference type="Proteomes" id="UP000735302"/>
    </source>
</evidence>
<accession>A0AAV4A5Q4</accession>
<proteinExistence type="predicted"/>
<reference evidence="1 2" key="1">
    <citation type="journal article" date="2021" name="Elife">
        <title>Chloroplast acquisition without the gene transfer in kleptoplastic sea slugs, Plakobranchus ocellatus.</title>
        <authorList>
            <person name="Maeda T."/>
            <person name="Takahashi S."/>
            <person name="Yoshida T."/>
            <person name="Shimamura S."/>
            <person name="Takaki Y."/>
            <person name="Nagai Y."/>
            <person name="Toyoda A."/>
            <person name="Suzuki Y."/>
            <person name="Arimoto A."/>
            <person name="Ishii H."/>
            <person name="Satoh N."/>
            <person name="Nishiyama T."/>
            <person name="Hasebe M."/>
            <person name="Maruyama T."/>
            <person name="Minagawa J."/>
            <person name="Obokata J."/>
            <person name="Shigenobu S."/>
        </authorList>
    </citation>
    <scope>NUCLEOTIDE SEQUENCE [LARGE SCALE GENOMIC DNA]</scope>
</reference>
<dbReference type="AlphaFoldDB" id="A0AAV4A5Q4"/>
<keyword evidence="1" id="KW-0808">Transferase</keyword>
<dbReference type="GO" id="GO:0016301">
    <property type="term" value="F:kinase activity"/>
    <property type="evidence" value="ECO:0007669"/>
    <property type="project" value="UniProtKB-KW"/>
</dbReference>
<dbReference type="Proteomes" id="UP000735302">
    <property type="component" value="Unassembled WGS sequence"/>
</dbReference>
<keyword evidence="1" id="KW-0418">Kinase</keyword>
<name>A0AAV4A5Q4_9GAST</name>
<evidence type="ECO:0000313" key="1">
    <source>
        <dbReference type="EMBL" id="GFO06566.1"/>
    </source>
</evidence>
<keyword evidence="2" id="KW-1185">Reference proteome</keyword>
<organism evidence="1 2">
    <name type="scientific">Plakobranchus ocellatus</name>
    <dbReference type="NCBI Taxonomy" id="259542"/>
    <lineage>
        <taxon>Eukaryota</taxon>
        <taxon>Metazoa</taxon>
        <taxon>Spiralia</taxon>
        <taxon>Lophotrochozoa</taxon>
        <taxon>Mollusca</taxon>
        <taxon>Gastropoda</taxon>
        <taxon>Heterobranchia</taxon>
        <taxon>Euthyneura</taxon>
        <taxon>Panpulmonata</taxon>
        <taxon>Sacoglossa</taxon>
        <taxon>Placobranchoidea</taxon>
        <taxon>Plakobranchidae</taxon>
        <taxon>Plakobranchus</taxon>
    </lineage>
</organism>